<dbReference type="SMART" id="SM00471">
    <property type="entry name" value="HDc"/>
    <property type="match status" value="1"/>
</dbReference>
<dbReference type="PROSITE" id="PS51831">
    <property type="entry name" value="HD"/>
    <property type="match status" value="1"/>
</dbReference>
<organism evidence="2 3">
    <name type="scientific">Inhella proteolytica</name>
    <dbReference type="NCBI Taxonomy" id="2795029"/>
    <lineage>
        <taxon>Bacteria</taxon>
        <taxon>Pseudomonadati</taxon>
        <taxon>Pseudomonadota</taxon>
        <taxon>Betaproteobacteria</taxon>
        <taxon>Burkholderiales</taxon>
        <taxon>Sphaerotilaceae</taxon>
        <taxon>Inhella</taxon>
    </lineage>
</organism>
<dbReference type="EMBL" id="JAEDAK010000024">
    <property type="protein sequence ID" value="MBH9579506.1"/>
    <property type="molecule type" value="Genomic_DNA"/>
</dbReference>
<name>A0A931J770_9BURK</name>
<sequence length="181" mass="19753">MQATHPLPLFVQAVAFAAEKHRHQRRKDAQASPYINHPIALAQVLAQLGGVHDPVVLCAAVLHDTLEDTETTAEELQALFGAPIAAVVQEVTDDKSLPKPARKQAQIEHAATLSPAARLVKLADKICNLSDILAHPPQGWDAARRQQYFDWAARVVQALGPVHPGLEQRFAELLARRAELA</sequence>
<dbReference type="Pfam" id="PF13328">
    <property type="entry name" value="HD_4"/>
    <property type="match status" value="1"/>
</dbReference>
<proteinExistence type="predicted"/>
<gene>
    <name evidence="2" type="ORF">I7X39_21625</name>
</gene>
<dbReference type="InterPro" id="IPR052194">
    <property type="entry name" value="MESH1"/>
</dbReference>
<comment type="caution">
    <text evidence="2">The sequence shown here is derived from an EMBL/GenBank/DDBJ whole genome shotgun (WGS) entry which is preliminary data.</text>
</comment>
<evidence type="ECO:0000313" key="2">
    <source>
        <dbReference type="EMBL" id="MBH9579506.1"/>
    </source>
</evidence>
<accession>A0A931J770</accession>
<protein>
    <submittedName>
        <fullName evidence="2">Bifunctional (P)ppGpp synthetase/guanosine-3',5'-bis(Diphosphate) 3'-pyrophosphohydrolase</fullName>
    </submittedName>
</protein>
<keyword evidence="3" id="KW-1185">Reference proteome</keyword>
<dbReference type="PANTHER" id="PTHR46246:SF1">
    <property type="entry name" value="GUANOSINE-3',5'-BIS(DIPHOSPHATE) 3'-PYROPHOSPHOHYDROLASE MESH1"/>
    <property type="match status" value="1"/>
</dbReference>
<dbReference type="InterPro" id="IPR003607">
    <property type="entry name" value="HD/PDEase_dom"/>
</dbReference>
<reference evidence="2" key="1">
    <citation type="submission" date="2020-12" db="EMBL/GenBank/DDBJ databases">
        <title>The genome sequence of Inhella sp. 1Y17.</title>
        <authorList>
            <person name="Liu Y."/>
        </authorList>
    </citation>
    <scope>NUCLEOTIDE SEQUENCE</scope>
    <source>
        <strain evidence="2">1Y17</strain>
    </source>
</reference>
<dbReference type="PANTHER" id="PTHR46246">
    <property type="entry name" value="GUANOSINE-3',5'-BIS(DIPHOSPHATE) 3'-PYROPHOSPHOHYDROLASE MESH1"/>
    <property type="match status" value="1"/>
</dbReference>
<dbReference type="SUPFAM" id="SSF109604">
    <property type="entry name" value="HD-domain/PDEase-like"/>
    <property type="match status" value="1"/>
</dbReference>
<dbReference type="GO" id="GO:0008893">
    <property type="term" value="F:guanosine-3',5'-bis(diphosphate) 3'-diphosphatase activity"/>
    <property type="evidence" value="ECO:0007669"/>
    <property type="project" value="TreeGrafter"/>
</dbReference>
<dbReference type="RefSeq" id="WP_198113455.1">
    <property type="nucleotide sequence ID" value="NZ_JAEDAK010000024.1"/>
</dbReference>
<dbReference type="Gene3D" id="1.10.3210.10">
    <property type="entry name" value="Hypothetical protein af1432"/>
    <property type="match status" value="1"/>
</dbReference>
<dbReference type="AlphaFoldDB" id="A0A931J770"/>
<evidence type="ECO:0000313" key="3">
    <source>
        <dbReference type="Proteomes" id="UP000613266"/>
    </source>
</evidence>
<dbReference type="Proteomes" id="UP000613266">
    <property type="component" value="Unassembled WGS sequence"/>
</dbReference>
<dbReference type="InterPro" id="IPR006674">
    <property type="entry name" value="HD_domain"/>
</dbReference>
<evidence type="ECO:0000259" key="1">
    <source>
        <dbReference type="PROSITE" id="PS51831"/>
    </source>
</evidence>
<feature type="domain" description="HD" evidence="1">
    <location>
        <begin position="34"/>
        <end position="129"/>
    </location>
</feature>